<dbReference type="PANTHER" id="PTHR21143:SF134">
    <property type="entry name" value="GUSTATORY RECEPTOR"/>
    <property type="match status" value="1"/>
</dbReference>
<evidence type="ECO:0000313" key="10">
    <source>
        <dbReference type="RefSeq" id="XP_015189694.1"/>
    </source>
</evidence>
<reference evidence="10" key="1">
    <citation type="submission" date="2025-08" db="UniProtKB">
        <authorList>
            <consortium name="RefSeq"/>
        </authorList>
    </citation>
    <scope>IDENTIFICATION</scope>
    <source>
        <tissue evidence="10">Whole body</tissue>
    </source>
</reference>
<dbReference type="InterPro" id="IPR013604">
    <property type="entry name" value="7TM_chemorcpt"/>
</dbReference>
<comment type="subcellular location">
    <subcellularLocation>
        <location evidence="1">Cell membrane</location>
        <topology evidence="1">Multi-pass membrane protein</topology>
    </subcellularLocation>
</comment>
<keyword evidence="4 8" id="KW-1133">Transmembrane helix</keyword>
<evidence type="ECO:0000256" key="8">
    <source>
        <dbReference type="SAM" id="Phobius"/>
    </source>
</evidence>
<sequence length="201" mass="23011">MLTTNIYSPQHKRVLQMENNKKNDFLLSDIYSTNNSNDDVVKMKKIKEIHLELIKCARNVIDTYGLHILLTITMAFILITVISYNIYYTIITSNKPTYGIRRINYLLLFFCLHASNTGDILCELYEPSTSMEFRTEIRDFIVQLIQNPLSFTACGYIDLDHTLISGVIGTVTTYLVILIQIGSTQSKNVFENSTVLSNNSF</sequence>
<keyword evidence="6" id="KW-0675">Receptor</keyword>
<keyword evidence="7" id="KW-0807">Transducer</keyword>
<evidence type="ECO:0000256" key="2">
    <source>
        <dbReference type="ARBA" id="ARBA00022475"/>
    </source>
</evidence>
<evidence type="ECO:0000256" key="1">
    <source>
        <dbReference type="ARBA" id="ARBA00004651"/>
    </source>
</evidence>
<dbReference type="GeneID" id="107073518"/>
<evidence type="ECO:0000256" key="5">
    <source>
        <dbReference type="ARBA" id="ARBA00023136"/>
    </source>
</evidence>
<feature type="transmembrane region" description="Helical" evidence="8">
    <location>
        <begin position="64"/>
        <end position="87"/>
    </location>
</feature>
<accession>A0ABM1JB56</accession>
<organism evidence="9 10">
    <name type="scientific">Polistes dominula</name>
    <name type="common">European paper wasp</name>
    <name type="synonym">Vespa dominula</name>
    <dbReference type="NCBI Taxonomy" id="743375"/>
    <lineage>
        <taxon>Eukaryota</taxon>
        <taxon>Metazoa</taxon>
        <taxon>Ecdysozoa</taxon>
        <taxon>Arthropoda</taxon>
        <taxon>Hexapoda</taxon>
        <taxon>Insecta</taxon>
        <taxon>Pterygota</taxon>
        <taxon>Neoptera</taxon>
        <taxon>Endopterygota</taxon>
        <taxon>Hymenoptera</taxon>
        <taxon>Apocrita</taxon>
        <taxon>Aculeata</taxon>
        <taxon>Vespoidea</taxon>
        <taxon>Vespidae</taxon>
        <taxon>Polistinae</taxon>
        <taxon>Polistini</taxon>
        <taxon>Polistes</taxon>
    </lineage>
</organism>
<evidence type="ECO:0000256" key="6">
    <source>
        <dbReference type="ARBA" id="ARBA00023170"/>
    </source>
</evidence>
<evidence type="ECO:0000256" key="3">
    <source>
        <dbReference type="ARBA" id="ARBA00022692"/>
    </source>
</evidence>
<keyword evidence="5 8" id="KW-0472">Membrane</keyword>
<keyword evidence="2" id="KW-1003">Cell membrane</keyword>
<dbReference type="RefSeq" id="XP_015189694.1">
    <property type="nucleotide sequence ID" value="XM_015334208.1"/>
</dbReference>
<keyword evidence="9" id="KW-1185">Reference proteome</keyword>
<dbReference type="PANTHER" id="PTHR21143">
    <property type="entry name" value="INVERTEBRATE GUSTATORY RECEPTOR"/>
    <property type="match status" value="1"/>
</dbReference>
<evidence type="ECO:0000256" key="7">
    <source>
        <dbReference type="ARBA" id="ARBA00023224"/>
    </source>
</evidence>
<dbReference type="Pfam" id="PF08395">
    <property type="entry name" value="7tm_7"/>
    <property type="match status" value="1"/>
</dbReference>
<name>A0ABM1JB56_POLDO</name>
<protein>
    <submittedName>
        <fullName evidence="10">Gustatory and pheromone receptor 32a-like</fullName>
    </submittedName>
</protein>
<proteinExistence type="predicted"/>
<keyword evidence="3 8" id="KW-0812">Transmembrane</keyword>
<dbReference type="Proteomes" id="UP000694924">
    <property type="component" value="Unplaced"/>
</dbReference>
<evidence type="ECO:0000313" key="9">
    <source>
        <dbReference type="Proteomes" id="UP000694924"/>
    </source>
</evidence>
<evidence type="ECO:0000256" key="4">
    <source>
        <dbReference type="ARBA" id="ARBA00022989"/>
    </source>
</evidence>
<gene>
    <name evidence="10" type="primary">LOC107073518</name>
</gene>